<sequence length="93" mass="10621">CANNWNAALSDSRKKEMWDTFHKSGIFASACRHGFILWIVDMIHSGELAKYPLAILTKAIEMFGDKWMVGYNIGCSFAATIQHTSLHPEFQWK</sequence>
<evidence type="ECO:0000313" key="2">
    <source>
        <dbReference type="Proteomes" id="UP000053593"/>
    </source>
</evidence>
<gene>
    <name evidence="1" type="ORF">GYMLUDRAFT_181397</name>
</gene>
<dbReference type="Proteomes" id="UP000053593">
    <property type="component" value="Unassembled WGS sequence"/>
</dbReference>
<organism evidence="1 2">
    <name type="scientific">Collybiopsis luxurians FD-317 M1</name>
    <dbReference type="NCBI Taxonomy" id="944289"/>
    <lineage>
        <taxon>Eukaryota</taxon>
        <taxon>Fungi</taxon>
        <taxon>Dikarya</taxon>
        <taxon>Basidiomycota</taxon>
        <taxon>Agaricomycotina</taxon>
        <taxon>Agaricomycetes</taxon>
        <taxon>Agaricomycetidae</taxon>
        <taxon>Agaricales</taxon>
        <taxon>Marasmiineae</taxon>
        <taxon>Omphalotaceae</taxon>
        <taxon>Collybiopsis</taxon>
        <taxon>Collybiopsis luxurians</taxon>
    </lineage>
</organism>
<accession>A0A0D0BPC8</accession>
<protein>
    <submittedName>
        <fullName evidence="1">Unplaced genomic scaffold GYMLUscaffold_115, whole genome shotgun sequence</fullName>
    </submittedName>
</protein>
<dbReference type="EMBL" id="KN834863">
    <property type="protein sequence ID" value="KIK51434.1"/>
    <property type="molecule type" value="Genomic_DNA"/>
</dbReference>
<dbReference type="Pfam" id="PF18758">
    <property type="entry name" value="KDZ"/>
    <property type="match status" value="1"/>
</dbReference>
<dbReference type="AlphaFoldDB" id="A0A0D0BPC8"/>
<keyword evidence="2" id="KW-1185">Reference proteome</keyword>
<feature type="non-terminal residue" evidence="1">
    <location>
        <position position="1"/>
    </location>
</feature>
<proteinExistence type="predicted"/>
<dbReference type="PANTHER" id="PTHR33096:SF1">
    <property type="entry name" value="CXC1-LIKE CYSTEINE CLUSTER ASSOCIATED WITH KDZ TRANSPOSASES DOMAIN-CONTAINING PROTEIN"/>
    <property type="match status" value="1"/>
</dbReference>
<name>A0A0D0BPC8_9AGAR</name>
<dbReference type="OrthoDB" id="3251205at2759"/>
<dbReference type="InterPro" id="IPR040521">
    <property type="entry name" value="KDZ"/>
</dbReference>
<dbReference type="PANTHER" id="PTHR33096">
    <property type="entry name" value="CXC2 DOMAIN-CONTAINING PROTEIN"/>
    <property type="match status" value="1"/>
</dbReference>
<reference evidence="1 2" key="1">
    <citation type="submission" date="2014-04" db="EMBL/GenBank/DDBJ databases">
        <title>Evolutionary Origins and Diversification of the Mycorrhizal Mutualists.</title>
        <authorList>
            <consortium name="DOE Joint Genome Institute"/>
            <consortium name="Mycorrhizal Genomics Consortium"/>
            <person name="Kohler A."/>
            <person name="Kuo A."/>
            <person name="Nagy L.G."/>
            <person name="Floudas D."/>
            <person name="Copeland A."/>
            <person name="Barry K.W."/>
            <person name="Cichocki N."/>
            <person name="Veneault-Fourrey C."/>
            <person name="LaButti K."/>
            <person name="Lindquist E.A."/>
            <person name="Lipzen A."/>
            <person name="Lundell T."/>
            <person name="Morin E."/>
            <person name="Murat C."/>
            <person name="Riley R."/>
            <person name="Ohm R."/>
            <person name="Sun H."/>
            <person name="Tunlid A."/>
            <person name="Henrissat B."/>
            <person name="Grigoriev I.V."/>
            <person name="Hibbett D.S."/>
            <person name="Martin F."/>
        </authorList>
    </citation>
    <scope>NUCLEOTIDE SEQUENCE [LARGE SCALE GENOMIC DNA]</scope>
    <source>
        <strain evidence="1 2">FD-317 M1</strain>
    </source>
</reference>
<evidence type="ECO:0000313" key="1">
    <source>
        <dbReference type="EMBL" id="KIK51434.1"/>
    </source>
</evidence>
<dbReference type="HOGENOM" id="CLU_2405317_0_0_1"/>